<dbReference type="AlphaFoldDB" id="A0A923MRT7"/>
<evidence type="ECO:0000256" key="4">
    <source>
        <dbReference type="ARBA" id="ARBA00022989"/>
    </source>
</evidence>
<feature type="transmembrane region" description="Helical" evidence="6">
    <location>
        <begin position="297"/>
        <end position="327"/>
    </location>
</feature>
<comment type="subcellular location">
    <subcellularLocation>
        <location evidence="1">Membrane</location>
        <topology evidence="1">Multi-pass membrane protein</topology>
    </subcellularLocation>
</comment>
<dbReference type="GO" id="GO:0016020">
    <property type="term" value="C:membrane"/>
    <property type="evidence" value="ECO:0007669"/>
    <property type="project" value="UniProtKB-SubCell"/>
</dbReference>
<dbReference type="EMBL" id="JACORT010000005">
    <property type="protein sequence ID" value="MBC5784043.1"/>
    <property type="molecule type" value="Genomic_DNA"/>
</dbReference>
<evidence type="ECO:0000256" key="2">
    <source>
        <dbReference type="ARBA" id="ARBA00009773"/>
    </source>
</evidence>
<dbReference type="InterPro" id="IPR002549">
    <property type="entry name" value="AI-2E-like"/>
</dbReference>
<keyword evidence="8" id="KW-1185">Reference proteome</keyword>
<accession>A0A923MRT7</accession>
<keyword evidence="3 6" id="KW-0812">Transmembrane</keyword>
<dbReference type="PANTHER" id="PTHR21716:SF62">
    <property type="entry name" value="TRANSPORT PROTEIN YDBI-RELATED"/>
    <property type="match status" value="1"/>
</dbReference>
<evidence type="ECO:0000256" key="1">
    <source>
        <dbReference type="ARBA" id="ARBA00004141"/>
    </source>
</evidence>
<evidence type="ECO:0000256" key="3">
    <source>
        <dbReference type="ARBA" id="ARBA00022692"/>
    </source>
</evidence>
<comment type="caution">
    <text evidence="7">The sequence shown here is derived from an EMBL/GenBank/DDBJ whole genome shotgun (WGS) entry which is preliminary data.</text>
</comment>
<feature type="transmembrane region" description="Helical" evidence="6">
    <location>
        <begin position="138"/>
        <end position="164"/>
    </location>
</feature>
<dbReference type="RefSeq" id="WP_187076782.1">
    <property type="nucleotide sequence ID" value="NZ_JACORT010000005.1"/>
</dbReference>
<reference evidence="7" key="1">
    <citation type="submission" date="2020-08" db="EMBL/GenBank/DDBJ databases">
        <title>Ramlibacter sp. USB13 16S ribosomal RNA gene genome sequencing and assembly.</title>
        <authorList>
            <person name="Kang M."/>
        </authorList>
    </citation>
    <scope>NUCLEOTIDE SEQUENCE</scope>
    <source>
        <strain evidence="7">USB13</strain>
    </source>
</reference>
<evidence type="ECO:0000313" key="7">
    <source>
        <dbReference type="EMBL" id="MBC5784043.1"/>
    </source>
</evidence>
<comment type="similarity">
    <text evidence="2">Belongs to the autoinducer-2 exporter (AI-2E) (TC 2.A.86) family.</text>
</comment>
<feature type="transmembrane region" description="Helical" evidence="6">
    <location>
        <begin position="209"/>
        <end position="232"/>
    </location>
</feature>
<dbReference type="Proteomes" id="UP000608513">
    <property type="component" value="Unassembled WGS sequence"/>
</dbReference>
<evidence type="ECO:0000256" key="6">
    <source>
        <dbReference type="SAM" id="Phobius"/>
    </source>
</evidence>
<feature type="transmembrane region" description="Helical" evidence="6">
    <location>
        <begin position="238"/>
        <end position="256"/>
    </location>
</feature>
<dbReference type="PANTHER" id="PTHR21716">
    <property type="entry name" value="TRANSMEMBRANE PROTEIN"/>
    <property type="match status" value="1"/>
</dbReference>
<proteinExistence type="inferred from homology"/>
<feature type="transmembrane region" description="Helical" evidence="6">
    <location>
        <begin position="66"/>
        <end position="92"/>
    </location>
</feature>
<protein>
    <submittedName>
        <fullName evidence="7">AI-2E family transporter</fullName>
    </submittedName>
</protein>
<evidence type="ECO:0000313" key="8">
    <source>
        <dbReference type="Proteomes" id="UP000608513"/>
    </source>
</evidence>
<feature type="transmembrane region" description="Helical" evidence="6">
    <location>
        <begin position="12"/>
        <end position="30"/>
    </location>
</feature>
<feature type="transmembrane region" description="Helical" evidence="6">
    <location>
        <begin position="36"/>
        <end position="54"/>
    </location>
</feature>
<dbReference type="Pfam" id="PF01594">
    <property type="entry name" value="AI-2E_transport"/>
    <property type="match status" value="1"/>
</dbReference>
<name>A0A923MRT7_9BURK</name>
<gene>
    <name evidence="7" type="ORF">H8N03_13915</name>
</gene>
<keyword evidence="4 6" id="KW-1133">Transmembrane helix</keyword>
<evidence type="ECO:0000256" key="5">
    <source>
        <dbReference type="ARBA" id="ARBA00023136"/>
    </source>
</evidence>
<sequence length="343" mass="35462">MEGPPRPHDMSYPGKVLVTIALLALALAAWHLRHLFLLVFAGLLVATVLVALAGRVRRLTHLSHRLAVIVCVILACALLAALGWFVGGVLVAQAGELASRLPGALAAARAWLETSPVGPYVVQLWDDVRAHDVSWSRVAGAAGLTLGIAGDTLLVLLVGVFIAAEPQLYRQGLLRLLPTAHRRAVGDALDCCGGGLRGWLKGQALSMTFVGLATGVGLSLLGVPLALVLGIVAAMLDFVPFFGPIVSGGLAVLLSLSEGPQVAMQVAILVLAIQQVEGNLVVPLVQRHTVHLPPAVGVVSVVVAAGLFGLTGVLLATPLAVVAMLLVKALYVEAALEGAPARR</sequence>
<dbReference type="GO" id="GO:0055085">
    <property type="term" value="P:transmembrane transport"/>
    <property type="evidence" value="ECO:0007669"/>
    <property type="project" value="TreeGrafter"/>
</dbReference>
<keyword evidence="5 6" id="KW-0472">Membrane</keyword>
<organism evidence="7 8">
    <name type="scientific">Ramlibacter cellulosilyticus</name>
    <dbReference type="NCBI Taxonomy" id="2764187"/>
    <lineage>
        <taxon>Bacteria</taxon>
        <taxon>Pseudomonadati</taxon>
        <taxon>Pseudomonadota</taxon>
        <taxon>Betaproteobacteria</taxon>
        <taxon>Burkholderiales</taxon>
        <taxon>Comamonadaceae</taxon>
        <taxon>Ramlibacter</taxon>
    </lineage>
</organism>